<gene>
    <name evidence="3" type="ORF">SAMN04488055_2447</name>
</gene>
<evidence type="ECO:0000259" key="2">
    <source>
        <dbReference type="Pfam" id="PF13478"/>
    </source>
</evidence>
<dbReference type="Gene3D" id="3.40.50.720">
    <property type="entry name" value="NAD(P)-binding Rossmann-like Domain"/>
    <property type="match status" value="1"/>
</dbReference>
<feature type="domain" description="XdhC Rossmann" evidence="2">
    <location>
        <begin position="203"/>
        <end position="345"/>
    </location>
</feature>
<dbReference type="Pfam" id="PF13478">
    <property type="entry name" value="XdhC_C"/>
    <property type="match status" value="1"/>
</dbReference>
<dbReference type="PANTHER" id="PTHR30388">
    <property type="entry name" value="ALDEHYDE OXIDOREDUCTASE MOLYBDENUM COFACTOR ASSEMBLY PROTEIN"/>
    <property type="match status" value="1"/>
</dbReference>
<dbReference type="InterPro" id="IPR003777">
    <property type="entry name" value="XdhC_CoxI"/>
</dbReference>
<sequence>MKEIKQIIHAYELACKKQQKAALATVVHVAGSSYRAPGARMLITEDGMLTGAISGGCLEGDALRKALMVMMQGKPLLTTYDTSDEEDAVIGVGLGCNGIIRVLIEPILPEDPVNPIILLQHTLEKRQAVVLVTFFSLHNKWSEQQGTRLLLKADGALLKADNIIPAAINDAKNIKESIFIEYRDNGQPVSAFYEYIPPPVSIIVAGAGNDVLPLVQIGEVLGWDITLVDGRPAYANSQRFPACRVIVSDPESALRELVIDDQTAVVLMTHNYNYDKALLKALIAMPVNYIGMLGPRKKLSRMLTEFEEEGTKVTEEQLSRVYSPVGLDIGAETAEEIALAVLAEIKAVFAGRSGVYLRSFTGKMHERKTEIIAGTS</sequence>
<evidence type="ECO:0000259" key="1">
    <source>
        <dbReference type="Pfam" id="PF02625"/>
    </source>
</evidence>
<protein>
    <submittedName>
        <fullName evidence="3">Xanthine and CO dehydrogenase maturation factor, XdhC/CoxF family</fullName>
    </submittedName>
</protein>
<keyword evidence="4" id="KW-1185">Reference proteome</keyword>
<dbReference type="RefSeq" id="WP_074239510.1">
    <property type="nucleotide sequence ID" value="NZ_FSRA01000001.1"/>
</dbReference>
<dbReference type="PANTHER" id="PTHR30388:SF6">
    <property type="entry name" value="XANTHINE DEHYDROGENASE SUBUNIT A-RELATED"/>
    <property type="match status" value="1"/>
</dbReference>
<dbReference type="OrthoDB" id="9773039at2"/>
<name>A0A1N6FWG6_9BACT</name>
<accession>A0A1N6FWG6</accession>
<proteinExistence type="predicted"/>
<dbReference type="InterPro" id="IPR052698">
    <property type="entry name" value="MoCofactor_Util/Proc"/>
</dbReference>
<feature type="domain" description="XdhC- CoxI" evidence="1">
    <location>
        <begin position="16"/>
        <end position="81"/>
    </location>
</feature>
<dbReference type="Pfam" id="PF02625">
    <property type="entry name" value="XdhC_CoxI"/>
    <property type="match status" value="1"/>
</dbReference>
<evidence type="ECO:0000313" key="4">
    <source>
        <dbReference type="Proteomes" id="UP000185003"/>
    </source>
</evidence>
<dbReference type="InterPro" id="IPR027051">
    <property type="entry name" value="XdhC_Rossmann_dom"/>
</dbReference>
<dbReference type="Proteomes" id="UP000185003">
    <property type="component" value="Unassembled WGS sequence"/>
</dbReference>
<organism evidence="3 4">
    <name type="scientific">Chitinophaga niabensis</name>
    <dbReference type="NCBI Taxonomy" id="536979"/>
    <lineage>
        <taxon>Bacteria</taxon>
        <taxon>Pseudomonadati</taxon>
        <taxon>Bacteroidota</taxon>
        <taxon>Chitinophagia</taxon>
        <taxon>Chitinophagales</taxon>
        <taxon>Chitinophagaceae</taxon>
        <taxon>Chitinophaga</taxon>
    </lineage>
</organism>
<evidence type="ECO:0000313" key="3">
    <source>
        <dbReference type="EMBL" id="SIN99551.1"/>
    </source>
</evidence>
<dbReference type="STRING" id="536979.SAMN04488055_2447"/>
<dbReference type="AlphaFoldDB" id="A0A1N6FWG6"/>
<dbReference type="EMBL" id="FSRA01000001">
    <property type="protein sequence ID" value="SIN99551.1"/>
    <property type="molecule type" value="Genomic_DNA"/>
</dbReference>
<reference evidence="3 4" key="1">
    <citation type="submission" date="2016-11" db="EMBL/GenBank/DDBJ databases">
        <authorList>
            <person name="Jaros S."/>
            <person name="Januszkiewicz K."/>
            <person name="Wedrychowicz H."/>
        </authorList>
    </citation>
    <scope>NUCLEOTIDE SEQUENCE [LARGE SCALE GENOMIC DNA]</scope>
    <source>
        <strain evidence="3 4">DSM 24787</strain>
    </source>
</reference>